<gene>
    <name evidence="1" type="ORF">N7450_001349</name>
</gene>
<comment type="caution">
    <text evidence="1">The sequence shown here is derived from an EMBL/GenBank/DDBJ whole genome shotgun (WGS) entry which is preliminary data.</text>
</comment>
<dbReference type="EMBL" id="JAQJAC010000001">
    <property type="protein sequence ID" value="KAJ5600282.1"/>
    <property type="molecule type" value="Genomic_DNA"/>
</dbReference>
<dbReference type="Proteomes" id="UP001216150">
    <property type="component" value="Unassembled WGS sequence"/>
</dbReference>
<name>A0AAD6E450_9EURO</name>
<proteinExistence type="predicted"/>
<evidence type="ECO:0000313" key="2">
    <source>
        <dbReference type="Proteomes" id="UP001216150"/>
    </source>
</evidence>
<reference evidence="1 2" key="1">
    <citation type="journal article" date="2023" name="IMA Fungus">
        <title>Comparative genomic study of the Penicillium genus elucidates a diverse pangenome and 15 lateral gene transfer events.</title>
        <authorList>
            <person name="Petersen C."/>
            <person name="Sorensen T."/>
            <person name="Nielsen M.R."/>
            <person name="Sondergaard T.E."/>
            <person name="Sorensen J.L."/>
            <person name="Fitzpatrick D.A."/>
            <person name="Frisvad J.C."/>
            <person name="Nielsen K.L."/>
        </authorList>
    </citation>
    <scope>NUCLEOTIDE SEQUENCE [LARGE SCALE GENOMIC DNA]</scope>
    <source>
        <strain evidence="1 2">IBT 29057</strain>
    </source>
</reference>
<accession>A0AAD6E450</accession>
<evidence type="ECO:0000313" key="1">
    <source>
        <dbReference type="EMBL" id="KAJ5600282.1"/>
    </source>
</evidence>
<organism evidence="1 2">
    <name type="scientific">Penicillium hetheringtonii</name>
    <dbReference type="NCBI Taxonomy" id="911720"/>
    <lineage>
        <taxon>Eukaryota</taxon>
        <taxon>Fungi</taxon>
        <taxon>Dikarya</taxon>
        <taxon>Ascomycota</taxon>
        <taxon>Pezizomycotina</taxon>
        <taxon>Eurotiomycetes</taxon>
        <taxon>Eurotiomycetidae</taxon>
        <taxon>Eurotiales</taxon>
        <taxon>Aspergillaceae</taxon>
        <taxon>Penicillium</taxon>
    </lineage>
</organism>
<dbReference type="AlphaFoldDB" id="A0AAD6E450"/>
<protein>
    <submittedName>
        <fullName evidence="1">Uncharacterized protein</fullName>
    </submittedName>
</protein>
<keyword evidence="2" id="KW-1185">Reference proteome</keyword>
<sequence length="144" mass="17316">MEQQYVGWDYFFYPKPEDGDEDPPTWHEIRILREFVERFENDDEVPADDAARRLISLCDEDQQIEKRGDFANKGDRVSWLLWDVGIFMPRYQRAVLKVVEAVRALPALERTECQIRSGRFADRLLQWKKLEKFEEIWTDRSICE</sequence>